<accession>A0ABT7PLE2</accession>
<organism evidence="2 3">
    <name type="scientific">Roseiconus lacunae</name>
    <dbReference type="NCBI Taxonomy" id="2605694"/>
    <lineage>
        <taxon>Bacteria</taxon>
        <taxon>Pseudomonadati</taxon>
        <taxon>Planctomycetota</taxon>
        <taxon>Planctomycetia</taxon>
        <taxon>Pirellulales</taxon>
        <taxon>Pirellulaceae</taxon>
        <taxon>Roseiconus</taxon>
    </lineage>
</organism>
<sequence>MVTNHRIGSILENRPTPPIDFAGSGDKGLMTLVRDKLSGLIRPQLSS</sequence>
<evidence type="ECO:0000313" key="2">
    <source>
        <dbReference type="EMBL" id="MDM4017337.1"/>
    </source>
</evidence>
<dbReference type="Proteomes" id="UP001239462">
    <property type="component" value="Unassembled WGS sequence"/>
</dbReference>
<dbReference type="EMBL" id="JASZZN010000013">
    <property type="protein sequence ID" value="MDM4017337.1"/>
    <property type="molecule type" value="Genomic_DNA"/>
</dbReference>
<reference evidence="2 3" key="1">
    <citation type="submission" date="2023-06" db="EMBL/GenBank/DDBJ databases">
        <title>Roseiconus lacunae JC819 isolated from Gulf of Mannar region, Tamil Nadu.</title>
        <authorList>
            <person name="Pk S."/>
            <person name="Ch S."/>
            <person name="Ch V.R."/>
        </authorList>
    </citation>
    <scope>NUCLEOTIDE SEQUENCE [LARGE SCALE GENOMIC DNA]</scope>
    <source>
        <strain evidence="2 3">JC819</strain>
    </source>
</reference>
<name>A0ABT7PLE2_9BACT</name>
<evidence type="ECO:0000256" key="1">
    <source>
        <dbReference type="SAM" id="MobiDB-lite"/>
    </source>
</evidence>
<protein>
    <submittedName>
        <fullName evidence="2">Uncharacterized protein</fullName>
    </submittedName>
</protein>
<feature type="region of interest" description="Disordered" evidence="1">
    <location>
        <begin position="1"/>
        <end position="25"/>
    </location>
</feature>
<proteinExistence type="predicted"/>
<gene>
    <name evidence="2" type="ORF">QTN89_17955</name>
</gene>
<dbReference type="RefSeq" id="WP_289164796.1">
    <property type="nucleotide sequence ID" value="NZ_JASZZN010000013.1"/>
</dbReference>
<keyword evidence="3" id="KW-1185">Reference proteome</keyword>
<comment type="caution">
    <text evidence="2">The sequence shown here is derived from an EMBL/GenBank/DDBJ whole genome shotgun (WGS) entry which is preliminary data.</text>
</comment>
<evidence type="ECO:0000313" key="3">
    <source>
        <dbReference type="Proteomes" id="UP001239462"/>
    </source>
</evidence>